<dbReference type="InterPro" id="IPR000383">
    <property type="entry name" value="Xaa-Pro-like_dom"/>
</dbReference>
<accession>A0A383A9P7</accession>
<dbReference type="Gene3D" id="3.40.50.1820">
    <property type="entry name" value="alpha/beta hydrolase"/>
    <property type="match status" value="1"/>
</dbReference>
<feature type="non-terminal residue" evidence="2">
    <location>
        <position position="80"/>
    </location>
</feature>
<dbReference type="InterPro" id="IPR005674">
    <property type="entry name" value="CocE/Ser_esterase"/>
</dbReference>
<evidence type="ECO:0000259" key="1">
    <source>
        <dbReference type="Pfam" id="PF02129"/>
    </source>
</evidence>
<evidence type="ECO:0000313" key="2">
    <source>
        <dbReference type="EMBL" id="SVE04353.1"/>
    </source>
</evidence>
<name>A0A383A9P7_9ZZZZ</name>
<sequence length="80" mass="8965">MSVEVERDLPIRASDGTLLKVDVYRPENTGPSPALLLRTPYSKDTPQTIGYAHPIWYARHGFVVVVGVSRGRFKSEGDFF</sequence>
<dbReference type="GO" id="GO:0016787">
    <property type="term" value="F:hydrolase activity"/>
    <property type="evidence" value="ECO:0007669"/>
    <property type="project" value="InterPro"/>
</dbReference>
<dbReference type="EMBL" id="UINC01190277">
    <property type="protein sequence ID" value="SVE04353.1"/>
    <property type="molecule type" value="Genomic_DNA"/>
</dbReference>
<dbReference type="Pfam" id="PF02129">
    <property type="entry name" value="Peptidase_S15"/>
    <property type="match status" value="1"/>
</dbReference>
<dbReference type="SUPFAM" id="SSF53474">
    <property type="entry name" value="alpha/beta-Hydrolases"/>
    <property type="match status" value="1"/>
</dbReference>
<proteinExistence type="predicted"/>
<organism evidence="2">
    <name type="scientific">marine metagenome</name>
    <dbReference type="NCBI Taxonomy" id="408172"/>
    <lineage>
        <taxon>unclassified sequences</taxon>
        <taxon>metagenomes</taxon>
        <taxon>ecological metagenomes</taxon>
    </lineage>
</organism>
<dbReference type="AlphaFoldDB" id="A0A383A9P7"/>
<dbReference type="NCBIfam" id="TIGR00976">
    <property type="entry name" value="CocE_NonD"/>
    <property type="match status" value="1"/>
</dbReference>
<dbReference type="InterPro" id="IPR029058">
    <property type="entry name" value="AB_hydrolase_fold"/>
</dbReference>
<gene>
    <name evidence="2" type="ORF">METZ01_LOCUS457207</name>
</gene>
<reference evidence="2" key="1">
    <citation type="submission" date="2018-05" db="EMBL/GenBank/DDBJ databases">
        <authorList>
            <person name="Lanie J.A."/>
            <person name="Ng W.-L."/>
            <person name="Kazmierczak K.M."/>
            <person name="Andrzejewski T.M."/>
            <person name="Davidsen T.M."/>
            <person name="Wayne K.J."/>
            <person name="Tettelin H."/>
            <person name="Glass J.I."/>
            <person name="Rusch D."/>
            <person name="Podicherti R."/>
            <person name="Tsui H.-C.T."/>
            <person name="Winkler M.E."/>
        </authorList>
    </citation>
    <scope>NUCLEOTIDE SEQUENCE</scope>
</reference>
<feature type="domain" description="Xaa-Pro dipeptidyl-peptidase-like" evidence="1">
    <location>
        <begin position="15"/>
        <end position="79"/>
    </location>
</feature>
<protein>
    <recommendedName>
        <fullName evidence="1">Xaa-Pro dipeptidyl-peptidase-like domain-containing protein</fullName>
    </recommendedName>
</protein>